<dbReference type="GO" id="GO:0003755">
    <property type="term" value="F:peptidyl-prolyl cis-trans isomerase activity"/>
    <property type="evidence" value="ECO:0007669"/>
    <property type="project" value="UniProtKB-KW"/>
</dbReference>
<feature type="transmembrane region" description="Helical" evidence="7">
    <location>
        <begin position="26"/>
        <end position="46"/>
    </location>
</feature>
<keyword evidence="5" id="KW-0697">Rotamase</keyword>
<keyword evidence="7" id="KW-0472">Membrane</keyword>
<evidence type="ECO:0000256" key="6">
    <source>
        <dbReference type="ARBA" id="ARBA00023235"/>
    </source>
</evidence>
<dbReference type="PANTHER" id="PTHR47245:SF1">
    <property type="entry name" value="FOLDASE PROTEIN PRSA"/>
    <property type="match status" value="1"/>
</dbReference>
<reference evidence="9 10" key="1">
    <citation type="submission" date="2020-08" db="EMBL/GenBank/DDBJ databases">
        <title>Genomic Encyclopedia of Type Strains, Phase IV (KMG-IV): sequencing the most valuable type-strain genomes for metagenomic binning, comparative biology and taxonomic classification.</title>
        <authorList>
            <person name="Goeker M."/>
        </authorList>
    </citation>
    <scope>NUCLEOTIDE SEQUENCE [LARGE SCALE GENOMIC DNA]</scope>
    <source>
        <strain evidence="9 10">DSM 26723</strain>
    </source>
</reference>
<dbReference type="InterPro" id="IPR050245">
    <property type="entry name" value="PrsA_foldase"/>
</dbReference>
<dbReference type="InterPro" id="IPR000297">
    <property type="entry name" value="PPIase_PpiC"/>
</dbReference>
<dbReference type="Proteomes" id="UP000588068">
    <property type="component" value="Unassembled WGS sequence"/>
</dbReference>
<dbReference type="Pfam" id="PF13145">
    <property type="entry name" value="Rotamase_2"/>
    <property type="match status" value="1"/>
</dbReference>
<comment type="similarity">
    <text evidence="2">Belongs to the PpiC/parvulin rotamase family.</text>
</comment>
<accession>A0A841HUA9</accession>
<keyword evidence="7" id="KW-0812">Transmembrane</keyword>
<dbReference type="EC" id="5.2.1.8" evidence="3"/>
<evidence type="ECO:0000256" key="2">
    <source>
        <dbReference type="ARBA" id="ARBA00007656"/>
    </source>
</evidence>
<feature type="domain" description="PpiC" evidence="8">
    <location>
        <begin position="144"/>
        <end position="258"/>
    </location>
</feature>
<evidence type="ECO:0000256" key="4">
    <source>
        <dbReference type="ARBA" id="ARBA00022729"/>
    </source>
</evidence>
<keyword evidence="10" id="KW-1185">Reference proteome</keyword>
<keyword evidence="7" id="KW-1133">Transmembrane helix</keyword>
<evidence type="ECO:0000256" key="1">
    <source>
        <dbReference type="ARBA" id="ARBA00000971"/>
    </source>
</evidence>
<evidence type="ECO:0000313" key="10">
    <source>
        <dbReference type="Proteomes" id="UP000588068"/>
    </source>
</evidence>
<evidence type="ECO:0000256" key="7">
    <source>
        <dbReference type="SAM" id="Phobius"/>
    </source>
</evidence>
<dbReference type="EMBL" id="JACHHZ010000008">
    <property type="protein sequence ID" value="MBB6096496.1"/>
    <property type="molecule type" value="Genomic_DNA"/>
</dbReference>
<protein>
    <recommendedName>
        <fullName evidence="3">peptidylprolyl isomerase</fullName>
        <ecNumber evidence="3">5.2.1.8</ecNumber>
    </recommendedName>
</protein>
<dbReference type="AlphaFoldDB" id="A0A841HUA9"/>
<keyword evidence="4" id="KW-0732">Signal</keyword>
<sequence>MTPDAALSSSAMQRALDPASTSTLRAMVLCAVGAIVGLSIAGYGLFTAAGTSTRTVPPESVAMVNQRPILRSDFIAQTESELGKTFAEATRDERLKVLDEMVREELLVQRSLELDFAETDQDSRNALVTAVTQQITVGIVTSEPDEQQLMNFYETHKEQFSSEGRMQVVDLVLAGENMEVGRAAANALRSGTSVEDVMAGFGLTQPVRHDEDYYFAVKYRLGDVLFAQVEHLSAGAVNEPVRLGDAIHIVQVVSNTRPVPLAYPIARAQVATDFKMFEHERSLNATLTFLRGRSTILIADDYAADYKP</sequence>
<proteinExistence type="inferred from homology"/>
<name>A0A841HUA9_9GAMM</name>
<comment type="caution">
    <text evidence="9">The sequence shown here is derived from an EMBL/GenBank/DDBJ whole genome shotgun (WGS) entry which is preliminary data.</text>
</comment>
<dbReference type="RefSeq" id="WP_184335887.1">
    <property type="nucleotide sequence ID" value="NZ_JACHHZ010000008.1"/>
</dbReference>
<evidence type="ECO:0000259" key="8">
    <source>
        <dbReference type="Pfam" id="PF13145"/>
    </source>
</evidence>
<gene>
    <name evidence="9" type="ORF">HNQ60_005418</name>
</gene>
<evidence type="ECO:0000256" key="5">
    <source>
        <dbReference type="ARBA" id="ARBA00023110"/>
    </source>
</evidence>
<comment type="catalytic activity">
    <reaction evidence="1">
        <text>[protein]-peptidylproline (omega=180) = [protein]-peptidylproline (omega=0)</text>
        <dbReference type="Rhea" id="RHEA:16237"/>
        <dbReference type="Rhea" id="RHEA-COMP:10747"/>
        <dbReference type="Rhea" id="RHEA-COMP:10748"/>
        <dbReference type="ChEBI" id="CHEBI:83833"/>
        <dbReference type="ChEBI" id="CHEBI:83834"/>
        <dbReference type="EC" id="5.2.1.8"/>
    </reaction>
</comment>
<keyword evidence="6" id="KW-0413">Isomerase</keyword>
<evidence type="ECO:0000313" key="9">
    <source>
        <dbReference type="EMBL" id="MBB6096496.1"/>
    </source>
</evidence>
<organism evidence="9 10">
    <name type="scientific">Povalibacter uvarum</name>
    <dbReference type="NCBI Taxonomy" id="732238"/>
    <lineage>
        <taxon>Bacteria</taxon>
        <taxon>Pseudomonadati</taxon>
        <taxon>Pseudomonadota</taxon>
        <taxon>Gammaproteobacteria</taxon>
        <taxon>Steroidobacterales</taxon>
        <taxon>Steroidobacteraceae</taxon>
        <taxon>Povalibacter</taxon>
    </lineage>
</organism>
<dbReference type="PANTHER" id="PTHR47245">
    <property type="entry name" value="PEPTIDYLPROLYL ISOMERASE"/>
    <property type="match status" value="1"/>
</dbReference>
<evidence type="ECO:0000256" key="3">
    <source>
        <dbReference type="ARBA" id="ARBA00013194"/>
    </source>
</evidence>